<organism evidence="2 3">
    <name type="scientific">Salinimonas marina</name>
    <dbReference type="NCBI Taxonomy" id="2785918"/>
    <lineage>
        <taxon>Bacteria</taxon>
        <taxon>Pseudomonadati</taxon>
        <taxon>Pseudomonadota</taxon>
        <taxon>Gammaproteobacteria</taxon>
        <taxon>Alteromonadales</taxon>
        <taxon>Alteromonadaceae</taxon>
        <taxon>Alteromonas/Salinimonas group</taxon>
        <taxon>Salinimonas</taxon>
    </lineage>
</organism>
<feature type="compositionally biased region" description="Polar residues" evidence="1">
    <location>
        <begin position="46"/>
        <end position="57"/>
    </location>
</feature>
<dbReference type="Proteomes" id="UP000595095">
    <property type="component" value="Chromosome"/>
</dbReference>
<keyword evidence="3" id="KW-1185">Reference proteome</keyword>
<accession>A0A7S9HCK6</accession>
<sequence length="57" mass="6071">MPQSESDNNITANLQLDSFTLTDAELAQINALNKNHRHGGVPDNAGQANLNNPAASR</sequence>
<proteinExistence type="predicted"/>
<name>A0A7S9HCK6_9ALTE</name>
<feature type="region of interest" description="Disordered" evidence="1">
    <location>
        <begin position="34"/>
        <end position="57"/>
    </location>
</feature>
<evidence type="ECO:0000313" key="3">
    <source>
        <dbReference type="Proteomes" id="UP000595095"/>
    </source>
</evidence>
<gene>
    <name evidence="2" type="ORF">IT774_14305</name>
</gene>
<evidence type="ECO:0000256" key="1">
    <source>
        <dbReference type="SAM" id="MobiDB-lite"/>
    </source>
</evidence>
<dbReference type="KEGG" id="smaa:IT774_14305"/>
<protein>
    <submittedName>
        <fullName evidence="2">Uncharacterized protein</fullName>
    </submittedName>
</protein>
<dbReference type="RefSeq" id="WP_195810361.1">
    <property type="nucleotide sequence ID" value="NZ_CP064795.1"/>
</dbReference>
<reference evidence="2 3" key="1">
    <citation type="submission" date="2020-11" db="EMBL/GenBank/DDBJ databases">
        <title>Complete genome sequence for Salinimonas sp. strain G2-b.</title>
        <authorList>
            <person name="Park S.-J."/>
        </authorList>
    </citation>
    <scope>NUCLEOTIDE SEQUENCE [LARGE SCALE GENOMIC DNA]</scope>
    <source>
        <strain evidence="2 3">G2-b</strain>
    </source>
</reference>
<dbReference type="AlphaFoldDB" id="A0A7S9HCK6"/>
<dbReference type="EMBL" id="CP064795">
    <property type="protein sequence ID" value="QPG05270.1"/>
    <property type="molecule type" value="Genomic_DNA"/>
</dbReference>
<evidence type="ECO:0000313" key="2">
    <source>
        <dbReference type="EMBL" id="QPG05270.1"/>
    </source>
</evidence>